<dbReference type="Pfam" id="PF00815">
    <property type="entry name" value="Histidinol_dh"/>
    <property type="match status" value="1"/>
</dbReference>
<dbReference type="GO" id="GO:0004399">
    <property type="term" value="F:histidinol dehydrogenase activity"/>
    <property type="evidence" value="ECO:0007669"/>
    <property type="project" value="TreeGrafter"/>
</dbReference>
<dbReference type="PANTHER" id="PTHR21256">
    <property type="entry name" value="HISTIDINOL DEHYDROGENASE HDH"/>
    <property type="match status" value="1"/>
</dbReference>
<keyword evidence="2" id="KW-0479">Metal-binding</keyword>
<feature type="non-terminal residue" evidence="5">
    <location>
        <position position="1"/>
    </location>
</feature>
<evidence type="ECO:0000313" key="5">
    <source>
        <dbReference type="EMBL" id="SVE58934.1"/>
    </source>
</evidence>
<comment type="cofactor">
    <cofactor evidence="1">
        <name>Zn(2+)</name>
        <dbReference type="ChEBI" id="CHEBI:29105"/>
    </cofactor>
</comment>
<keyword evidence="4" id="KW-0560">Oxidoreductase</keyword>
<accession>A0A383EQT3</accession>
<dbReference type="GO" id="GO:0005829">
    <property type="term" value="C:cytosol"/>
    <property type="evidence" value="ECO:0007669"/>
    <property type="project" value="TreeGrafter"/>
</dbReference>
<name>A0A383EQT3_9ZZZZ</name>
<evidence type="ECO:0000256" key="4">
    <source>
        <dbReference type="ARBA" id="ARBA00023002"/>
    </source>
</evidence>
<gene>
    <name evidence="5" type="ORF">METZ01_LOCUS511788</name>
</gene>
<dbReference type="Gene3D" id="1.20.5.1300">
    <property type="match status" value="1"/>
</dbReference>
<evidence type="ECO:0000256" key="3">
    <source>
        <dbReference type="ARBA" id="ARBA00022833"/>
    </source>
</evidence>
<dbReference type="FunFam" id="3.40.50.1980:FF:000001">
    <property type="entry name" value="Histidinol dehydrogenase"/>
    <property type="match status" value="1"/>
</dbReference>
<evidence type="ECO:0008006" key="6">
    <source>
        <dbReference type="Google" id="ProtNLM"/>
    </source>
</evidence>
<dbReference type="PRINTS" id="PR00083">
    <property type="entry name" value="HOLDHDRGNASE"/>
</dbReference>
<dbReference type="PANTHER" id="PTHR21256:SF14">
    <property type="entry name" value="HISTIDINOL DEHYDROGENASE"/>
    <property type="match status" value="1"/>
</dbReference>
<protein>
    <recommendedName>
        <fullName evidence="6">Histidinol dehydrogenase</fullName>
    </recommendedName>
</protein>
<dbReference type="SUPFAM" id="SSF53720">
    <property type="entry name" value="ALDH-like"/>
    <property type="match status" value="1"/>
</dbReference>
<dbReference type="GO" id="GO:0046872">
    <property type="term" value="F:metal ion binding"/>
    <property type="evidence" value="ECO:0007669"/>
    <property type="project" value="UniProtKB-KW"/>
</dbReference>
<dbReference type="InterPro" id="IPR012131">
    <property type="entry name" value="Hstdl_DH"/>
</dbReference>
<organism evidence="5">
    <name type="scientific">marine metagenome</name>
    <dbReference type="NCBI Taxonomy" id="408172"/>
    <lineage>
        <taxon>unclassified sequences</taxon>
        <taxon>metagenomes</taxon>
        <taxon>ecological metagenomes</taxon>
    </lineage>
</organism>
<dbReference type="EMBL" id="UINC01227862">
    <property type="protein sequence ID" value="SVE58934.1"/>
    <property type="molecule type" value="Genomic_DNA"/>
</dbReference>
<feature type="non-terminal residue" evidence="5">
    <location>
        <position position="230"/>
    </location>
</feature>
<sequence>DYMMTLGGVQAIASMTYGLFTGKKADIIVGPGNKFVAEAKRTLFGKVGIDVFAGPSEVAVIADETADAEVVAIDLVGQMEHGHESPGWLFTTSKEMAEKVMELVPQYIDKLPPTAKDAAYCAWRDYGEVILCDSREEVVRVSDEYASEHLEVQCQDLDWWLDNLTCYGSLFLGEETTVTFGDKSSGPNHILPTKGAGRYSGGLSAHKFLKVLTWQRMDRESTRHIAQTAS</sequence>
<dbReference type="AlphaFoldDB" id="A0A383EQT3"/>
<proteinExistence type="predicted"/>
<evidence type="ECO:0000256" key="2">
    <source>
        <dbReference type="ARBA" id="ARBA00022723"/>
    </source>
</evidence>
<evidence type="ECO:0000256" key="1">
    <source>
        <dbReference type="ARBA" id="ARBA00001947"/>
    </source>
</evidence>
<dbReference type="GO" id="GO:0000105">
    <property type="term" value="P:L-histidine biosynthetic process"/>
    <property type="evidence" value="ECO:0007669"/>
    <property type="project" value="UniProtKB-ARBA"/>
</dbReference>
<dbReference type="GO" id="GO:0051287">
    <property type="term" value="F:NAD binding"/>
    <property type="evidence" value="ECO:0007669"/>
    <property type="project" value="InterPro"/>
</dbReference>
<dbReference type="NCBIfam" id="TIGR00069">
    <property type="entry name" value="hisD"/>
    <property type="match status" value="1"/>
</dbReference>
<dbReference type="InterPro" id="IPR016161">
    <property type="entry name" value="Ald_DH/histidinol_DH"/>
</dbReference>
<reference evidence="5" key="1">
    <citation type="submission" date="2018-05" db="EMBL/GenBank/DDBJ databases">
        <authorList>
            <person name="Lanie J.A."/>
            <person name="Ng W.-L."/>
            <person name="Kazmierczak K.M."/>
            <person name="Andrzejewski T.M."/>
            <person name="Davidsen T.M."/>
            <person name="Wayne K.J."/>
            <person name="Tettelin H."/>
            <person name="Glass J.I."/>
            <person name="Rusch D."/>
            <person name="Podicherti R."/>
            <person name="Tsui H.-C.T."/>
            <person name="Winkler M.E."/>
        </authorList>
    </citation>
    <scope>NUCLEOTIDE SEQUENCE</scope>
</reference>
<dbReference type="Gene3D" id="3.40.50.1980">
    <property type="entry name" value="Nitrogenase molybdenum iron protein domain"/>
    <property type="match status" value="2"/>
</dbReference>
<keyword evidence="3" id="KW-0862">Zinc</keyword>